<dbReference type="EMBL" id="FWYF01000001">
    <property type="protein sequence ID" value="SMD31972.1"/>
    <property type="molecule type" value="Genomic_DNA"/>
</dbReference>
<dbReference type="STRING" id="692418.SAMN04488029_0310"/>
<evidence type="ECO:0000313" key="1">
    <source>
        <dbReference type="EMBL" id="SMD31972.1"/>
    </source>
</evidence>
<proteinExistence type="predicted"/>
<dbReference type="PROSITE" id="PS51257">
    <property type="entry name" value="PROKAR_LIPOPROTEIN"/>
    <property type="match status" value="1"/>
</dbReference>
<sequence length="191" mass="21900">MRNWWKLLVILTPIALSGCYRPEYPSKFISSDLKEFESYQKKCASRPSPPARAITTMGDTDVFITYSQPAVRERTIWGDLVSYDKIWRTGANEATVLSATGDILVNGDTLLAGNYALYTIPTKDKWTVILNTKYEVWGAYDYDESLDVLRFEVEPSTNNEMSERMTFSIEETGVVEFAWDKLKFDFLVMPL</sequence>
<dbReference type="RefSeq" id="WP_176214642.1">
    <property type="nucleotide sequence ID" value="NZ_FWYF01000001.1"/>
</dbReference>
<dbReference type="InterPro" id="IPR021314">
    <property type="entry name" value="DUF2911"/>
</dbReference>
<evidence type="ECO:0000313" key="2">
    <source>
        <dbReference type="Proteomes" id="UP000192472"/>
    </source>
</evidence>
<reference evidence="1 2" key="1">
    <citation type="submission" date="2017-04" db="EMBL/GenBank/DDBJ databases">
        <authorList>
            <person name="Afonso C.L."/>
            <person name="Miller P.J."/>
            <person name="Scott M.A."/>
            <person name="Spackman E."/>
            <person name="Goraichik I."/>
            <person name="Dimitrov K.M."/>
            <person name="Suarez D.L."/>
            <person name="Swayne D.E."/>
        </authorList>
    </citation>
    <scope>NUCLEOTIDE SEQUENCE [LARGE SCALE GENOMIC DNA]</scope>
    <source>
        <strain evidence="1 2">DSM 26133</strain>
    </source>
</reference>
<dbReference type="AlphaFoldDB" id="A0A1W2G6A2"/>
<name>A0A1W2G6A2_REIFA</name>
<accession>A0A1W2G6A2</accession>
<protein>
    <recommendedName>
        <fullName evidence="3">DUF2911 domain-containing protein</fullName>
    </recommendedName>
</protein>
<evidence type="ECO:0008006" key="3">
    <source>
        <dbReference type="Google" id="ProtNLM"/>
    </source>
</evidence>
<organism evidence="1 2">
    <name type="scientific">Reichenbachiella faecimaris</name>
    <dbReference type="NCBI Taxonomy" id="692418"/>
    <lineage>
        <taxon>Bacteria</taxon>
        <taxon>Pseudomonadati</taxon>
        <taxon>Bacteroidota</taxon>
        <taxon>Cytophagia</taxon>
        <taxon>Cytophagales</taxon>
        <taxon>Reichenbachiellaceae</taxon>
        <taxon>Reichenbachiella</taxon>
    </lineage>
</organism>
<gene>
    <name evidence="1" type="ORF">SAMN04488029_0310</name>
</gene>
<keyword evidence="2" id="KW-1185">Reference proteome</keyword>
<dbReference type="Pfam" id="PF11138">
    <property type="entry name" value="DUF2911"/>
    <property type="match status" value="1"/>
</dbReference>
<dbReference type="Proteomes" id="UP000192472">
    <property type="component" value="Unassembled WGS sequence"/>
</dbReference>